<reference evidence="2 3" key="1">
    <citation type="submission" date="2018-11" db="EMBL/GenBank/DDBJ databases">
        <title>Sequencing the genomes of 1000 actinobacteria strains.</title>
        <authorList>
            <person name="Klenk H.-P."/>
        </authorList>
    </citation>
    <scope>NUCLEOTIDE SEQUENCE [LARGE SCALE GENOMIC DNA]</scope>
    <source>
        <strain evidence="2 3">DSM 44254</strain>
    </source>
</reference>
<feature type="region of interest" description="Disordered" evidence="1">
    <location>
        <begin position="294"/>
        <end position="313"/>
    </location>
</feature>
<feature type="compositionally biased region" description="Gly residues" evidence="1">
    <location>
        <begin position="64"/>
        <end position="78"/>
    </location>
</feature>
<keyword evidence="3" id="KW-1185">Reference proteome</keyword>
<feature type="compositionally biased region" description="Basic and acidic residues" evidence="1">
    <location>
        <begin position="304"/>
        <end position="313"/>
    </location>
</feature>
<sequence>MGAPVAGGVDRGDPRMVGPQVGAVAHPVAGRHRNLHLALRGGQGDTGDPGEPGRGRAGRRDHQVGGGDALEVGAGGAGERVQRTGQAGQQADQDDDGRGRRGAAPCRVTQVGLRQPAESARPQQRPQEPAGQGNGQRAQRAEGDRSEDRDGHRDQQIRPVPCRNEHDGQGRARTHPTASGGRPSRGWHAGRRAGRPAGAPAPRGRRPTAPRRPRRPSRNSPGTFQRPLLVLNLVLVLPRIGQTGLHDHGGILAHGVSSDSLRHTLRGTVPVVGVTLRRGCAACRGRRWTLPRCRRPGGGPGDRAGSRLRRECR</sequence>
<name>A0A3N1D2B1_9ACTN</name>
<feature type="compositionally biased region" description="Basic and acidic residues" evidence="1">
    <location>
        <begin position="139"/>
        <end position="156"/>
    </location>
</feature>
<dbReference type="EMBL" id="RJKE01000001">
    <property type="protein sequence ID" value="ROO87620.1"/>
    <property type="molecule type" value="Genomic_DNA"/>
</dbReference>
<organism evidence="2 3">
    <name type="scientific">Actinocorallia herbida</name>
    <dbReference type="NCBI Taxonomy" id="58109"/>
    <lineage>
        <taxon>Bacteria</taxon>
        <taxon>Bacillati</taxon>
        <taxon>Actinomycetota</taxon>
        <taxon>Actinomycetes</taxon>
        <taxon>Streptosporangiales</taxon>
        <taxon>Thermomonosporaceae</taxon>
        <taxon>Actinocorallia</taxon>
    </lineage>
</organism>
<feature type="region of interest" description="Disordered" evidence="1">
    <location>
        <begin position="38"/>
        <end position="224"/>
    </location>
</feature>
<evidence type="ECO:0000313" key="3">
    <source>
        <dbReference type="Proteomes" id="UP000272400"/>
    </source>
</evidence>
<dbReference type="AlphaFoldDB" id="A0A3N1D2B1"/>
<protein>
    <submittedName>
        <fullName evidence="2">Uncharacterized protein</fullName>
    </submittedName>
</protein>
<proteinExistence type="predicted"/>
<feature type="region of interest" description="Disordered" evidence="1">
    <location>
        <begin position="1"/>
        <end position="23"/>
    </location>
</feature>
<accession>A0A3N1D2B1</accession>
<feature type="compositionally biased region" description="Basic residues" evidence="1">
    <location>
        <begin position="203"/>
        <end position="217"/>
    </location>
</feature>
<feature type="compositionally biased region" description="Basic and acidic residues" evidence="1">
    <location>
        <begin position="51"/>
        <end position="63"/>
    </location>
</feature>
<comment type="caution">
    <text evidence="2">The sequence shown here is derived from an EMBL/GenBank/DDBJ whole genome shotgun (WGS) entry which is preliminary data.</text>
</comment>
<evidence type="ECO:0000256" key="1">
    <source>
        <dbReference type="SAM" id="MobiDB-lite"/>
    </source>
</evidence>
<dbReference type="Proteomes" id="UP000272400">
    <property type="component" value="Unassembled WGS sequence"/>
</dbReference>
<gene>
    <name evidence="2" type="ORF">EDD29_5238</name>
</gene>
<evidence type="ECO:0000313" key="2">
    <source>
        <dbReference type="EMBL" id="ROO87620.1"/>
    </source>
</evidence>
<feature type="compositionally biased region" description="Gly residues" evidence="1">
    <location>
        <begin position="41"/>
        <end position="50"/>
    </location>
</feature>